<evidence type="ECO:0000313" key="2">
    <source>
        <dbReference type="EMBL" id="KAF2760565.1"/>
    </source>
</evidence>
<dbReference type="Proteomes" id="UP000799437">
    <property type="component" value="Unassembled WGS sequence"/>
</dbReference>
<dbReference type="RefSeq" id="XP_033603016.1">
    <property type="nucleotide sequence ID" value="XM_033740508.1"/>
</dbReference>
<feature type="transmembrane region" description="Helical" evidence="1">
    <location>
        <begin position="107"/>
        <end position="124"/>
    </location>
</feature>
<feature type="transmembrane region" description="Helical" evidence="1">
    <location>
        <begin position="381"/>
        <end position="403"/>
    </location>
</feature>
<keyword evidence="1" id="KW-0472">Membrane</keyword>
<name>A0A6A6WDC1_9PEZI</name>
<keyword evidence="1" id="KW-0812">Transmembrane</keyword>
<dbReference type="GeneID" id="54481562"/>
<dbReference type="EMBL" id="ML996568">
    <property type="protein sequence ID" value="KAF2760565.1"/>
    <property type="molecule type" value="Genomic_DNA"/>
</dbReference>
<feature type="transmembrane region" description="Helical" evidence="1">
    <location>
        <begin position="423"/>
        <end position="444"/>
    </location>
</feature>
<dbReference type="PANTHER" id="PTHR12459:SF15">
    <property type="entry name" value="TRANSMEMBRANE PROTEIN 135"/>
    <property type="match status" value="1"/>
</dbReference>
<dbReference type="PANTHER" id="PTHR12459">
    <property type="entry name" value="TRANSMEMBRANE PROTEIN 135-RELATED"/>
    <property type="match status" value="1"/>
</dbReference>
<proteinExistence type="predicted"/>
<protein>
    <recommendedName>
        <fullName evidence="4">Integral membrane protein</fullName>
    </recommendedName>
</protein>
<dbReference type="AlphaFoldDB" id="A0A6A6WDC1"/>
<sequence>MTQSISRPLYSLRPFIQAYMLAYLSSTVPSLISLSIVVLRRRSSAAAALTRLRQILSAATGLHRFPAFCAALIGGSTLLQTPFRIILGYLTKRGPATGKPSLLIQRLARFLAALLSSYVSFIFLNSTPVQSSHPGHDVQEYHGAAVQPLDNGEASLNELRKVTSRELPSDIAAVPAQAMTVDILSRPPGSLAGKSMDLTLLAFTRAADIVITSIWSASGPHSTRTNRIASFSTPTLFSLSAATIMHAWFYAPHALPRTYVKWISAAAELDPRLLLALRQARYGNFVYGKETGIGSLLGSMAVDHGLPFEKGDPAKTIPVACEIVHSGAGPSCEVHGLVRFAQGWMFAAKMYAPLQLLILLRKLQSGRLGSSAAKKSAFIRAIAGTARSSAFLGAFISLFYYGVCLGRTRLGPRIFSRKTVTPQMWDGGLCVLSGCMACGWSILVERSNRREELLFFVLPRALSAWFPRRYLRENQWKEHLTFSFSAALVLAAVQERSEKVRGLLGSVLSQLLR</sequence>
<dbReference type="OrthoDB" id="4021778at2759"/>
<keyword evidence="3" id="KW-1185">Reference proteome</keyword>
<keyword evidence="1" id="KW-1133">Transmembrane helix</keyword>
<evidence type="ECO:0000313" key="3">
    <source>
        <dbReference type="Proteomes" id="UP000799437"/>
    </source>
</evidence>
<feature type="transmembrane region" description="Helical" evidence="1">
    <location>
        <begin position="20"/>
        <end position="39"/>
    </location>
</feature>
<evidence type="ECO:0000256" key="1">
    <source>
        <dbReference type="SAM" id="Phobius"/>
    </source>
</evidence>
<reference evidence="2" key="1">
    <citation type="journal article" date="2020" name="Stud. Mycol.">
        <title>101 Dothideomycetes genomes: a test case for predicting lifestyles and emergence of pathogens.</title>
        <authorList>
            <person name="Haridas S."/>
            <person name="Albert R."/>
            <person name="Binder M."/>
            <person name="Bloem J."/>
            <person name="Labutti K."/>
            <person name="Salamov A."/>
            <person name="Andreopoulos B."/>
            <person name="Baker S."/>
            <person name="Barry K."/>
            <person name="Bills G."/>
            <person name="Bluhm B."/>
            <person name="Cannon C."/>
            <person name="Castanera R."/>
            <person name="Culley D."/>
            <person name="Daum C."/>
            <person name="Ezra D."/>
            <person name="Gonzalez J."/>
            <person name="Henrissat B."/>
            <person name="Kuo A."/>
            <person name="Liang C."/>
            <person name="Lipzen A."/>
            <person name="Lutzoni F."/>
            <person name="Magnuson J."/>
            <person name="Mondo S."/>
            <person name="Nolan M."/>
            <person name="Ohm R."/>
            <person name="Pangilinan J."/>
            <person name="Park H.-J."/>
            <person name="Ramirez L."/>
            <person name="Alfaro M."/>
            <person name="Sun H."/>
            <person name="Tritt A."/>
            <person name="Yoshinaga Y."/>
            <person name="Zwiers L.-H."/>
            <person name="Turgeon B."/>
            <person name="Goodwin S."/>
            <person name="Spatafora J."/>
            <person name="Crous P."/>
            <person name="Grigoriev I."/>
        </authorList>
    </citation>
    <scope>NUCLEOTIDE SEQUENCE</scope>
    <source>
        <strain evidence="2">CBS 121739</strain>
    </source>
</reference>
<evidence type="ECO:0008006" key="4">
    <source>
        <dbReference type="Google" id="ProtNLM"/>
    </source>
</evidence>
<organism evidence="2 3">
    <name type="scientific">Pseudovirgaria hyperparasitica</name>
    <dbReference type="NCBI Taxonomy" id="470096"/>
    <lineage>
        <taxon>Eukaryota</taxon>
        <taxon>Fungi</taxon>
        <taxon>Dikarya</taxon>
        <taxon>Ascomycota</taxon>
        <taxon>Pezizomycotina</taxon>
        <taxon>Dothideomycetes</taxon>
        <taxon>Dothideomycetes incertae sedis</taxon>
        <taxon>Acrospermales</taxon>
        <taxon>Acrospermaceae</taxon>
        <taxon>Pseudovirgaria</taxon>
    </lineage>
</organism>
<dbReference type="InterPro" id="IPR026749">
    <property type="entry name" value="Tmem135"/>
</dbReference>
<accession>A0A6A6WDC1</accession>
<gene>
    <name evidence="2" type="ORF">EJ05DRAFT_289250</name>
</gene>